<dbReference type="Pfam" id="PF00083">
    <property type="entry name" value="Sugar_tr"/>
    <property type="match status" value="1"/>
</dbReference>
<comment type="caution">
    <text evidence="11">The sequence shown here is derived from an EMBL/GenBank/DDBJ whole genome shotgun (WGS) entry which is preliminary data.</text>
</comment>
<feature type="transmembrane region" description="Helical" evidence="8">
    <location>
        <begin position="230"/>
        <end position="249"/>
    </location>
</feature>
<evidence type="ECO:0000256" key="4">
    <source>
        <dbReference type="ARBA" id="ARBA00022692"/>
    </source>
</evidence>
<feature type="transmembrane region" description="Helical" evidence="8">
    <location>
        <begin position="482"/>
        <end position="499"/>
    </location>
</feature>
<keyword evidence="9" id="KW-0732">Signal</keyword>
<dbReference type="NCBIfam" id="TIGR00879">
    <property type="entry name" value="SP"/>
    <property type="match status" value="1"/>
</dbReference>
<gene>
    <name evidence="11" type="ORF">CT0861_10583</name>
</gene>
<evidence type="ECO:0000313" key="11">
    <source>
        <dbReference type="EMBL" id="KZL74044.1"/>
    </source>
</evidence>
<evidence type="ECO:0000256" key="1">
    <source>
        <dbReference type="ARBA" id="ARBA00004141"/>
    </source>
</evidence>
<feature type="transmembrane region" description="Helical" evidence="8">
    <location>
        <begin position="511"/>
        <end position="529"/>
    </location>
</feature>
<evidence type="ECO:0000256" key="2">
    <source>
        <dbReference type="ARBA" id="ARBA00010992"/>
    </source>
</evidence>
<dbReference type="FunFam" id="1.20.1250.20:FF:000078">
    <property type="entry name" value="MFS maltose transporter, putative"/>
    <property type="match status" value="1"/>
</dbReference>
<dbReference type="InterPro" id="IPR036259">
    <property type="entry name" value="MFS_trans_sf"/>
</dbReference>
<feature type="chain" id="PRO_5007880901" evidence="9">
    <location>
        <begin position="20"/>
        <end position="564"/>
    </location>
</feature>
<dbReference type="InterPro" id="IPR005829">
    <property type="entry name" value="Sugar_transporter_CS"/>
</dbReference>
<feature type="transmembrane region" description="Helical" evidence="8">
    <location>
        <begin position="173"/>
        <end position="195"/>
    </location>
</feature>
<dbReference type="GO" id="GO:0005351">
    <property type="term" value="F:carbohydrate:proton symporter activity"/>
    <property type="evidence" value="ECO:0007669"/>
    <property type="project" value="TreeGrafter"/>
</dbReference>
<evidence type="ECO:0000256" key="7">
    <source>
        <dbReference type="RuleBase" id="RU003346"/>
    </source>
</evidence>
<evidence type="ECO:0000256" key="8">
    <source>
        <dbReference type="SAM" id="Phobius"/>
    </source>
</evidence>
<dbReference type="InterPro" id="IPR020846">
    <property type="entry name" value="MFS_dom"/>
</dbReference>
<dbReference type="Proteomes" id="UP000076552">
    <property type="component" value="Unassembled WGS sequence"/>
</dbReference>
<feature type="transmembrane region" description="Helical" evidence="8">
    <location>
        <begin position="410"/>
        <end position="431"/>
    </location>
</feature>
<evidence type="ECO:0000256" key="6">
    <source>
        <dbReference type="ARBA" id="ARBA00023136"/>
    </source>
</evidence>
<dbReference type="SUPFAM" id="SSF103473">
    <property type="entry name" value="MFS general substrate transporter"/>
    <property type="match status" value="1"/>
</dbReference>
<dbReference type="PROSITE" id="PS00217">
    <property type="entry name" value="SUGAR_TRANSPORT_2"/>
    <property type="match status" value="1"/>
</dbReference>
<dbReference type="Gene3D" id="1.20.1250.20">
    <property type="entry name" value="MFS general substrate transporter like domains"/>
    <property type="match status" value="1"/>
</dbReference>
<dbReference type="PANTHER" id="PTHR48022">
    <property type="entry name" value="PLASTIDIC GLUCOSE TRANSPORTER 4"/>
    <property type="match status" value="1"/>
</dbReference>
<evidence type="ECO:0000256" key="9">
    <source>
        <dbReference type="SAM" id="SignalP"/>
    </source>
</evidence>
<accession>A0A166V160</accession>
<keyword evidence="4 8" id="KW-0812">Transmembrane</keyword>
<organism evidence="11 12">
    <name type="scientific">Colletotrichum tofieldiae</name>
    <dbReference type="NCBI Taxonomy" id="708197"/>
    <lineage>
        <taxon>Eukaryota</taxon>
        <taxon>Fungi</taxon>
        <taxon>Dikarya</taxon>
        <taxon>Ascomycota</taxon>
        <taxon>Pezizomycotina</taxon>
        <taxon>Sordariomycetes</taxon>
        <taxon>Hypocreomycetidae</taxon>
        <taxon>Glomerellales</taxon>
        <taxon>Glomerellaceae</taxon>
        <taxon>Colletotrichum</taxon>
        <taxon>Colletotrichum spaethianum species complex</taxon>
    </lineage>
</organism>
<proteinExistence type="inferred from homology"/>
<feature type="non-terminal residue" evidence="11">
    <location>
        <position position="1"/>
    </location>
</feature>
<evidence type="ECO:0000259" key="10">
    <source>
        <dbReference type="PROSITE" id="PS50850"/>
    </source>
</evidence>
<dbReference type="AlphaFoldDB" id="A0A166V160"/>
<feature type="transmembrane region" description="Helical" evidence="8">
    <location>
        <begin position="437"/>
        <end position="461"/>
    </location>
</feature>
<keyword evidence="3 7" id="KW-0813">Transport</keyword>
<feature type="transmembrane region" description="Helical" evidence="8">
    <location>
        <begin position="379"/>
        <end position="401"/>
    </location>
</feature>
<dbReference type="PANTHER" id="PTHR48022:SF57">
    <property type="entry name" value="MALTOSE TRANSPORTER, PUTATIVE (AFU_ORTHOLOGUE AFUA_4G00150)-RELATED"/>
    <property type="match status" value="1"/>
</dbReference>
<name>A0A166V160_9PEZI</name>
<sequence length="564" mass="61856">LHLFSVLLCSLLIHRPAPPIPEANIMSNLTDSKSPGGDPAKVEAYADISHDADLDEKAKPSTYKADAIEAEQAEHNMGVLEAVRLYPMASLWAFIMSTTIIMESYCVFLMGSFVAMDQFKDEFGVNDRNGVKQIEASWQSALQVGGPLGAIIGVCIAGPITSRIGYRWATISGLMLLNAFIFVFYFANSLAVMFVSQLLEGVPWGIFIANAPAYCSEIVPMRLRAPATQMLQMFWAIGAIIVGSVCYVYESKHDSSAYRVPIALQWMFPTPLAILLFIAPESPWWLVRKGRLEEAAVAVRRLGRASAVTNVDESVAMMRRTIELESSEKEPGLVELFKGTDRYRTLIVCGVYAAQNLTGNLIANQAVYFFRQAGIDSNLAFALGLITSALQTVFVMLSWILTTYLGRRTIYVWGSFINVIFLIALGVAGSVGDSTAASLAMASLGLIVSVGFTLGPAPASWVIIAETSSIRLRPLTTGIGRGAYYVVNIPCIFLSTYMLNSTGVDLGGRCGYVWGATGFVCFVVAFFFLPEMKGRSFREIDILFRRRVPARQWKKTVVDINDDE</sequence>
<evidence type="ECO:0000256" key="3">
    <source>
        <dbReference type="ARBA" id="ARBA00022448"/>
    </source>
</evidence>
<dbReference type="GO" id="GO:0016020">
    <property type="term" value="C:membrane"/>
    <property type="evidence" value="ECO:0007669"/>
    <property type="project" value="UniProtKB-SubCell"/>
</dbReference>
<evidence type="ECO:0000256" key="5">
    <source>
        <dbReference type="ARBA" id="ARBA00022989"/>
    </source>
</evidence>
<dbReference type="PROSITE" id="PS50850">
    <property type="entry name" value="MFS"/>
    <property type="match status" value="1"/>
</dbReference>
<keyword evidence="12" id="KW-1185">Reference proteome</keyword>
<comment type="similarity">
    <text evidence="2 7">Belongs to the major facilitator superfamily. Sugar transporter (TC 2.A.1.1) family.</text>
</comment>
<feature type="signal peptide" evidence="9">
    <location>
        <begin position="1"/>
        <end position="19"/>
    </location>
</feature>
<dbReference type="InterPro" id="IPR050360">
    <property type="entry name" value="MFS_Sugar_Transporters"/>
</dbReference>
<keyword evidence="6 8" id="KW-0472">Membrane</keyword>
<reference evidence="11 12" key="1">
    <citation type="submission" date="2015-06" db="EMBL/GenBank/DDBJ databases">
        <title>Survival trade-offs in plant roots during colonization by closely related pathogenic and mutualistic fungi.</title>
        <authorList>
            <person name="Hacquard S."/>
            <person name="Kracher B."/>
            <person name="Hiruma K."/>
            <person name="Weinman A."/>
            <person name="Muench P."/>
            <person name="Garrido Oter R."/>
            <person name="Ver Loren van Themaat E."/>
            <person name="Dallerey J.-F."/>
            <person name="Damm U."/>
            <person name="Henrissat B."/>
            <person name="Lespinet O."/>
            <person name="Thon M."/>
            <person name="Kemen E."/>
            <person name="McHardy A.C."/>
            <person name="Schulze-Lefert P."/>
            <person name="O'Connell R.J."/>
        </authorList>
    </citation>
    <scope>NUCLEOTIDE SEQUENCE [LARGE SCALE GENOMIC DNA]</scope>
    <source>
        <strain evidence="11 12">0861</strain>
    </source>
</reference>
<feature type="transmembrane region" description="Helical" evidence="8">
    <location>
        <begin position="89"/>
        <end position="110"/>
    </location>
</feature>
<comment type="subcellular location">
    <subcellularLocation>
        <location evidence="1">Membrane</location>
        <topology evidence="1">Multi-pass membrane protein</topology>
    </subcellularLocation>
</comment>
<protein>
    <submittedName>
        <fullName evidence="11">MFS transporter, SP family, general alpha glucoside:H+ symporter</fullName>
    </submittedName>
</protein>
<feature type="domain" description="Major facilitator superfamily (MFS) profile" evidence="10">
    <location>
        <begin position="92"/>
        <end position="533"/>
    </location>
</feature>
<evidence type="ECO:0000313" key="12">
    <source>
        <dbReference type="Proteomes" id="UP000076552"/>
    </source>
</evidence>
<dbReference type="EMBL" id="LFIV01000037">
    <property type="protein sequence ID" value="KZL74044.1"/>
    <property type="molecule type" value="Genomic_DNA"/>
</dbReference>
<dbReference type="InterPro" id="IPR003663">
    <property type="entry name" value="Sugar/inositol_transpt"/>
</dbReference>
<keyword evidence="5 8" id="KW-1133">Transmembrane helix</keyword>
<dbReference type="InterPro" id="IPR005828">
    <property type="entry name" value="MFS_sugar_transport-like"/>
</dbReference>